<evidence type="ECO:0000313" key="1">
    <source>
        <dbReference type="EMBL" id="KAK2092433.1"/>
    </source>
</evidence>
<accession>A0ABQ9U5V3</accession>
<name>A0ABQ9U5V3_SAGOE</name>
<sequence length="148" mass="16186">MSLLENLTLTSPLPAAVQQENPIPQESELHSKAISHLQQPRSPVSLLTHSAHVFHLDRSPLHKHGWRQAFLSSLPQDLAVLLQDPVETSRKHSEGQSVGGPNSAFCPWHIRHGRKLLWDSPVRDGAVATGPLELTGSLELFCDACSAS</sequence>
<dbReference type="Proteomes" id="UP001266305">
    <property type="component" value="Unassembled WGS sequence"/>
</dbReference>
<protein>
    <submittedName>
        <fullName evidence="1">Uncharacterized protein</fullName>
    </submittedName>
</protein>
<reference evidence="1 2" key="1">
    <citation type="submission" date="2023-05" db="EMBL/GenBank/DDBJ databases">
        <title>B98-5 Cell Line De Novo Hybrid Assembly: An Optical Mapping Approach.</title>
        <authorList>
            <person name="Kananen K."/>
            <person name="Auerbach J.A."/>
            <person name="Kautto E."/>
            <person name="Blachly J.S."/>
        </authorList>
    </citation>
    <scope>NUCLEOTIDE SEQUENCE [LARGE SCALE GENOMIC DNA]</scope>
    <source>
        <strain evidence="1">B95-8</strain>
        <tissue evidence="1">Cell line</tissue>
    </source>
</reference>
<organism evidence="1 2">
    <name type="scientific">Saguinus oedipus</name>
    <name type="common">Cotton-top tamarin</name>
    <name type="synonym">Oedipomidas oedipus</name>
    <dbReference type="NCBI Taxonomy" id="9490"/>
    <lineage>
        <taxon>Eukaryota</taxon>
        <taxon>Metazoa</taxon>
        <taxon>Chordata</taxon>
        <taxon>Craniata</taxon>
        <taxon>Vertebrata</taxon>
        <taxon>Euteleostomi</taxon>
        <taxon>Mammalia</taxon>
        <taxon>Eutheria</taxon>
        <taxon>Euarchontoglires</taxon>
        <taxon>Primates</taxon>
        <taxon>Haplorrhini</taxon>
        <taxon>Platyrrhini</taxon>
        <taxon>Cebidae</taxon>
        <taxon>Callitrichinae</taxon>
        <taxon>Saguinus</taxon>
    </lineage>
</organism>
<evidence type="ECO:0000313" key="2">
    <source>
        <dbReference type="Proteomes" id="UP001266305"/>
    </source>
</evidence>
<dbReference type="EMBL" id="JASSZA010000015">
    <property type="protein sequence ID" value="KAK2092433.1"/>
    <property type="molecule type" value="Genomic_DNA"/>
</dbReference>
<gene>
    <name evidence="1" type="ORF">P7K49_028961</name>
</gene>
<keyword evidence="2" id="KW-1185">Reference proteome</keyword>
<proteinExistence type="predicted"/>
<comment type="caution">
    <text evidence="1">The sequence shown here is derived from an EMBL/GenBank/DDBJ whole genome shotgun (WGS) entry which is preliminary data.</text>
</comment>